<dbReference type="Pfam" id="PF13898">
    <property type="entry name" value="MINDY-3_4_CD"/>
    <property type="match status" value="1"/>
</dbReference>
<keyword evidence="3" id="KW-1185">Reference proteome</keyword>
<evidence type="ECO:0000313" key="2">
    <source>
        <dbReference type="EMBL" id="CAH0100075.1"/>
    </source>
</evidence>
<dbReference type="OrthoDB" id="10263628at2759"/>
<gene>
    <name evidence="2" type="ORF">DGAL_LOCUS2248</name>
</gene>
<comment type="caution">
    <text evidence="2">The sequence shown here is derived from an EMBL/GenBank/DDBJ whole genome shotgun (WGS) entry which is preliminary data.</text>
</comment>
<dbReference type="EMBL" id="CAKKLH010000031">
    <property type="protein sequence ID" value="CAH0100075.1"/>
    <property type="molecule type" value="Genomic_DNA"/>
</dbReference>
<protein>
    <recommendedName>
        <fullName evidence="1">Deubiquitinating enzyme MINDY-3/4 conserved domain-containing protein</fullName>
    </recommendedName>
</protein>
<dbReference type="InterPro" id="IPR025257">
    <property type="entry name" value="MINDY-3/4_CD"/>
</dbReference>
<dbReference type="AlphaFoldDB" id="A0A8J2WD98"/>
<evidence type="ECO:0000259" key="1">
    <source>
        <dbReference type="Pfam" id="PF13898"/>
    </source>
</evidence>
<reference evidence="2" key="1">
    <citation type="submission" date="2021-11" db="EMBL/GenBank/DDBJ databases">
        <authorList>
            <person name="Schell T."/>
        </authorList>
    </citation>
    <scope>NUCLEOTIDE SEQUENCE</scope>
    <source>
        <strain evidence="2">M5</strain>
    </source>
</reference>
<feature type="domain" description="Deubiquitinating enzyme MINDY-3/4 conserved" evidence="1">
    <location>
        <begin position="8"/>
        <end position="63"/>
    </location>
</feature>
<organism evidence="2 3">
    <name type="scientific">Daphnia galeata</name>
    <dbReference type="NCBI Taxonomy" id="27404"/>
    <lineage>
        <taxon>Eukaryota</taxon>
        <taxon>Metazoa</taxon>
        <taxon>Ecdysozoa</taxon>
        <taxon>Arthropoda</taxon>
        <taxon>Crustacea</taxon>
        <taxon>Branchiopoda</taxon>
        <taxon>Diplostraca</taxon>
        <taxon>Cladocera</taxon>
        <taxon>Anomopoda</taxon>
        <taxon>Daphniidae</taxon>
        <taxon>Daphnia</taxon>
    </lineage>
</organism>
<accession>A0A8J2WD98</accession>
<dbReference type="Proteomes" id="UP000789390">
    <property type="component" value="Unassembled WGS sequence"/>
</dbReference>
<evidence type="ECO:0000313" key="3">
    <source>
        <dbReference type="Proteomes" id="UP000789390"/>
    </source>
</evidence>
<sequence length="68" mass="8051">MTSLCYYSRFQLHYHTSTFHQQNPAILKINNRGRDDSMVDAPIPPLERLIRTKWDDARLDWGGVEPFM</sequence>
<name>A0A8J2WD98_9CRUS</name>
<proteinExistence type="predicted"/>